<reference evidence="1" key="1">
    <citation type="submission" date="2023-07" db="EMBL/GenBank/DDBJ databases">
        <authorList>
            <person name="Xia Y."/>
        </authorList>
    </citation>
    <scope>NUCLEOTIDE SEQUENCE</scope>
    <source>
        <strain evidence="1">F</strain>
    </source>
</reference>
<gene>
    <name evidence="1" type="ORF">MarFTMF_398</name>
</gene>
<dbReference type="EMBL" id="OR343188">
    <property type="protein sequence ID" value="WNL49914.1"/>
    <property type="molecule type" value="Genomic_DNA"/>
</dbReference>
<name>A0AA96ENS5_9VIRU</name>
<protein>
    <recommendedName>
        <fullName evidence="2">MORN repeat-containing protein</fullName>
    </recommendedName>
</protein>
<organism evidence="1">
    <name type="scientific">Marseillevirus sp</name>
    <dbReference type="NCBI Taxonomy" id="2809551"/>
    <lineage>
        <taxon>Viruses</taxon>
        <taxon>Varidnaviria</taxon>
        <taxon>Bamfordvirae</taxon>
        <taxon>Nucleocytoviricota</taxon>
        <taxon>Megaviricetes</taxon>
        <taxon>Pimascovirales</taxon>
        <taxon>Pimascovirales incertae sedis</taxon>
        <taxon>Marseilleviridae</taxon>
        <taxon>Marseillevirus</taxon>
    </lineage>
</organism>
<accession>A0AA96ENS5</accession>
<sequence length="213" mass="25253">MQLFFEKRELVSFSLVEEDHNIHPEDFVETLVFCTQERNWKNIKEDVLPDGTRHGRYIQDGVKDGWSTKRKLNYKLGKLHGSFFVSFGNDFVYKCEGKFEDGVATGTFCFSKKFLWFDENKCSLFFERGKPTFFYGEGYEFPIFWEKDTLSIDGKEYRNISFSDQEIPEESVYPLLNTMHWGRVAYLVEKYTQKVYGTDEEGNRVEIYIPVFL</sequence>
<evidence type="ECO:0008006" key="2">
    <source>
        <dbReference type="Google" id="ProtNLM"/>
    </source>
</evidence>
<proteinExistence type="predicted"/>
<evidence type="ECO:0000313" key="1">
    <source>
        <dbReference type="EMBL" id="WNL49914.1"/>
    </source>
</evidence>